<proteinExistence type="predicted"/>
<protein>
    <submittedName>
        <fullName evidence="1">(African queen) hypothetical protein</fullName>
    </submittedName>
</protein>
<gene>
    <name evidence="1" type="ORF">DCHRY22_LOCUS14381</name>
</gene>
<name>A0A8J2R2T2_9NEOP</name>
<evidence type="ECO:0000313" key="1">
    <source>
        <dbReference type="EMBL" id="CAG9582045.1"/>
    </source>
</evidence>
<accession>A0A8J2R2T2</accession>
<dbReference type="EMBL" id="CAKASE010000080">
    <property type="protein sequence ID" value="CAG9582045.1"/>
    <property type="molecule type" value="Genomic_DNA"/>
</dbReference>
<keyword evidence="2" id="KW-1185">Reference proteome</keyword>
<evidence type="ECO:0000313" key="2">
    <source>
        <dbReference type="Proteomes" id="UP000789524"/>
    </source>
</evidence>
<organism evidence="1 2">
    <name type="scientific">Danaus chrysippus</name>
    <name type="common">African queen</name>
    <dbReference type="NCBI Taxonomy" id="151541"/>
    <lineage>
        <taxon>Eukaryota</taxon>
        <taxon>Metazoa</taxon>
        <taxon>Ecdysozoa</taxon>
        <taxon>Arthropoda</taxon>
        <taxon>Hexapoda</taxon>
        <taxon>Insecta</taxon>
        <taxon>Pterygota</taxon>
        <taxon>Neoptera</taxon>
        <taxon>Endopterygota</taxon>
        <taxon>Lepidoptera</taxon>
        <taxon>Glossata</taxon>
        <taxon>Ditrysia</taxon>
        <taxon>Papilionoidea</taxon>
        <taxon>Nymphalidae</taxon>
        <taxon>Danainae</taxon>
        <taxon>Danaini</taxon>
        <taxon>Danaina</taxon>
        <taxon>Danaus</taxon>
        <taxon>Anosia</taxon>
    </lineage>
</organism>
<dbReference type="Proteomes" id="UP000789524">
    <property type="component" value="Unassembled WGS sequence"/>
</dbReference>
<sequence length="69" mass="8065">MPIETQLNVSLRKRRNIFDSRFVKMDGPGETLLTFMNIQHLATNKSLRVATDHSLECNVCTYTYIHTYM</sequence>
<reference evidence="1" key="1">
    <citation type="submission" date="2021-09" db="EMBL/GenBank/DDBJ databases">
        <authorList>
            <person name="Martin H S."/>
        </authorList>
    </citation>
    <scope>NUCLEOTIDE SEQUENCE</scope>
</reference>
<comment type="caution">
    <text evidence="1">The sequence shown here is derived from an EMBL/GenBank/DDBJ whole genome shotgun (WGS) entry which is preliminary data.</text>
</comment>
<dbReference type="AlphaFoldDB" id="A0A8J2R2T2"/>